<evidence type="ECO:0000313" key="2">
    <source>
        <dbReference type="Proteomes" id="UP001215598"/>
    </source>
</evidence>
<comment type="caution">
    <text evidence="1">The sequence shown here is derived from an EMBL/GenBank/DDBJ whole genome shotgun (WGS) entry which is preliminary data.</text>
</comment>
<protein>
    <submittedName>
        <fullName evidence="1">Uncharacterized protein</fullName>
    </submittedName>
</protein>
<organism evidence="1 2">
    <name type="scientific">Mycena metata</name>
    <dbReference type="NCBI Taxonomy" id="1033252"/>
    <lineage>
        <taxon>Eukaryota</taxon>
        <taxon>Fungi</taxon>
        <taxon>Dikarya</taxon>
        <taxon>Basidiomycota</taxon>
        <taxon>Agaricomycotina</taxon>
        <taxon>Agaricomycetes</taxon>
        <taxon>Agaricomycetidae</taxon>
        <taxon>Agaricales</taxon>
        <taxon>Marasmiineae</taxon>
        <taxon>Mycenaceae</taxon>
        <taxon>Mycena</taxon>
    </lineage>
</organism>
<sequence length="96" mass="11342">MSDFSFQLSDSLLPHPPLACSPGKICAKYPTSAGAYYWCFRLAAPRRRLLLSWIDGWLTMWWRVDSQYFGHFHEYSWSAFVLMSWNTDIFREPLNV</sequence>
<accession>A0AAD7IQ42</accession>
<gene>
    <name evidence="1" type="ORF">B0H16DRAFT_1553974</name>
</gene>
<feature type="non-terminal residue" evidence="1">
    <location>
        <position position="96"/>
    </location>
</feature>
<keyword evidence="2" id="KW-1185">Reference proteome</keyword>
<evidence type="ECO:0000313" key="1">
    <source>
        <dbReference type="EMBL" id="KAJ7748089.1"/>
    </source>
</evidence>
<dbReference type="EMBL" id="JARKIB010000074">
    <property type="protein sequence ID" value="KAJ7748089.1"/>
    <property type="molecule type" value="Genomic_DNA"/>
</dbReference>
<name>A0AAD7IQ42_9AGAR</name>
<proteinExistence type="predicted"/>
<dbReference type="AlphaFoldDB" id="A0AAD7IQ42"/>
<dbReference type="Proteomes" id="UP001215598">
    <property type="component" value="Unassembled WGS sequence"/>
</dbReference>
<reference evidence="1" key="1">
    <citation type="submission" date="2023-03" db="EMBL/GenBank/DDBJ databases">
        <title>Massive genome expansion in bonnet fungi (Mycena s.s.) driven by repeated elements and novel gene families across ecological guilds.</title>
        <authorList>
            <consortium name="Lawrence Berkeley National Laboratory"/>
            <person name="Harder C.B."/>
            <person name="Miyauchi S."/>
            <person name="Viragh M."/>
            <person name="Kuo A."/>
            <person name="Thoen E."/>
            <person name="Andreopoulos B."/>
            <person name="Lu D."/>
            <person name="Skrede I."/>
            <person name="Drula E."/>
            <person name="Henrissat B."/>
            <person name="Morin E."/>
            <person name="Kohler A."/>
            <person name="Barry K."/>
            <person name="LaButti K."/>
            <person name="Morin E."/>
            <person name="Salamov A."/>
            <person name="Lipzen A."/>
            <person name="Mereny Z."/>
            <person name="Hegedus B."/>
            <person name="Baldrian P."/>
            <person name="Stursova M."/>
            <person name="Weitz H."/>
            <person name="Taylor A."/>
            <person name="Grigoriev I.V."/>
            <person name="Nagy L.G."/>
            <person name="Martin F."/>
            <person name="Kauserud H."/>
        </authorList>
    </citation>
    <scope>NUCLEOTIDE SEQUENCE</scope>
    <source>
        <strain evidence="1">CBHHK182m</strain>
    </source>
</reference>